<dbReference type="Gene3D" id="3.20.20.190">
    <property type="entry name" value="Phosphatidylinositol (PI) phosphodiesterase"/>
    <property type="match status" value="1"/>
</dbReference>
<dbReference type="CDD" id="cd08563">
    <property type="entry name" value="GDPD_TtGDE_like"/>
    <property type="match status" value="1"/>
</dbReference>
<evidence type="ECO:0000313" key="2">
    <source>
        <dbReference type="EMBL" id="MDA3734078.1"/>
    </source>
</evidence>
<proteinExistence type="predicted"/>
<protein>
    <submittedName>
        <fullName evidence="2">Glycerophosphodiester phosphodiesterase</fullName>
    </submittedName>
</protein>
<dbReference type="PANTHER" id="PTHR46211">
    <property type="entry name" value="GLYCEROPHOSPHORYL DIESTER PHOSPHODIESTERASE"/>
    <property type="match status" value="1"/>
</dbReference>
<organism evidence="2 3">
    <name type="scientific">Holtiella tumoricola</name>
    <dbReference type="NCBI Taxonomy" id="3018743"/>
    <lineage>
        <taxon>Bacteria</taxon>
        <taxon>Bacillati</taxon>
        <taxon>Bacillota</taxon>
        <taxon>Clostridia</taxon>
        <taxon>Lachnospirales</taxon>
        <taxon>Cellulosilyticaceae</taxon>
        <taxon>Holtiella</taxon>
    </lineage>
</organism>
<accession>A0AA42DRN8</accession>
<dbReference type="Proteomes" id="UP001169242">
    <property type="component" value="Unassembled WGS sequence"/>
</dbReference>
<dbReference type="GO" id="GO:0006629">
    <property type="term" value="P:lipid metabolic process"/>
    <property type="evidence" value="ECO:0007669"/>
    <property type="project" value="InterPro"/>
</dbReference>
<sequence>MVKNYAHRGFSGAYPENTMLAFRKAVEAGCDGIELDVHLSKDGELVIMHDERLNRTTDGNGFIKDYDYKEIRGLNAAHLYNGRYQHVPNLREYFEWVKGQSIISIIELKTNRLEYEGIEEKVNTLIVEYGLQDWVIICSFNPYSMERMKKMNPALKGALLVDRWSDDIGDYTVSLGMEYLHPYYRMMTLSRVDEIKSYGLGVNVWTVNEEKDMLEMIEMGVDGIITNYPNRLNQLLKTCKKIK</sequence>
<dbReference type="PANTHER" id="PTHR46211:SF1">
    <property type="entry name" value="GLYCEROPHOSPHODIESTER PHOSPHODIESTERASE, CYTOPLASMIC"/>
    <property type="match status" value="1"/>
</dbReference>
<gene>
    <name evidence="2" type="ORF">PBV87_21620</name>
</gene>
<dbReference type="PROSITE" id="PS51704">
    <property type="entry name" value="GP_PDE"/>
    <property type="match status" value="1"/>
</dbReference>
<keyword evidence="3" id="KW-1185">Reference proteome</keyword>
<dbReference type="RefSeq" id="WP_271013719.1">
    <property type="nucleotide sequence ID" value="NZ_JAQIFT010000069.1"/>
</dbReference>
<evidence type="ECO:0000259" key="1">
    <source>
        <dbReference type="PROSITE" id="PS51704"/>
    </source>
</evidence>
<evidence type="ECO:0000313" key="3">
    <source>
        <dbReference type="Proteomes" id="UP001169242"/>
    </source>
</evidence>
<name>A0AA42DRN8_9FIRM</name>
<dbReference type="InterPro" id="IPR017946">
    <property type="entry name" value="PLC-like_Pdiesterase_TIM-brl"/>
</dbReference>
<dbReference type="InterPro" id="IPR030395">
    <property type="entry name" value="GP_PDE_dom"/>
</dbReference>
<dbReference type="GO" id="GO:0008081">
    <property type="term" value="F:phosphoric diester hydrolase activity"/>
    <property type="evidence" value="ECO:0007669"/>
    <property type="project" value="InterPro"/>
</dbReference>
<feature type="domain" description="GP-PDE" evidence="1">
    <location>
        <begin position="2"/>
        <end position="236"/>
    </location>
</feature>
<dbReference type="SUPFAM" id="SSF51695">
    <property type="entry name" value="PLC-like phosphodiesterases"/>
    <property type="match status" value="1"/>
</dbReference>
<dbReference type="EMBL" id="JAQIFT010000069">
    <property type="protein sequence ID" value="MDA3734078.1"/>
    <property type="molecule type" value="Genomic_DNA"/>
</dbReference>
<reference evidence="2" key="1">
    <citation type="journal article" date="2023" name="Int. J. Syst. Evol. Microbiol.">
        <title>&lt;i&gt;Holtiella tumoricola&lt;/i&gt; gen. nov. sp. nov., isolated from a human clinical sample.</title>
        <authorList>
            <person name="Allen-Vercoe E."/>
            <person name="Daigneault M.C."/>
            <person name="Vancuren S.J."/>
            <person name="Cochrane K."/>
            <person name="O'Neal L.L."/>
            <person name="Sankaranarayanan K."/>
            <person name="Lawson P.A."/>
        </authorList>
    </citation>
    <scope>NUCLEOTIDE SEQUENCE</scope>
    <source>
        <strain evidence="2">CC70A</strain>
    </source>
</reference>
<dbReference type="PROSITE" id="PS50007">
    <property type="entry name" value="PIPLC_X_DOMAIN"/>
    <property type="match status" value="1"/>
</dbReference>
<dbReference type="AlphaFoldDB" id="A0AA42DRN8"/>
<dbReference type="Pfam" id="PF03009">
    <property type="entry name" value="GDPD"/>
    <property type="match status" value="1"/>
</dbReference>
<comment type="caution">
    <text evidence="2">The sequence shown here is derived from an EMBL/GenBank/DDBJ whole genome shotgun (WGS) entry which is preliminary data.</text>
</comment>